<gene>
    <name evidence="9" type="primary">gsfJ-0</name>
    <name evidence="9" type="ORF">C8035_v008659</name>
</gene>
<dbReference type="InterPro" id="IPR036259">
    <property type="entry name" value="MFS_trans_sf"/>
</dbReference>
<dbReference type="FunFam" id="1.20.1250.20:FF:000196">
    <property type="entry name" value="MFS toxin efflux pump (AflT)"/>
    <property type="match status" value="1"/>
</dbReference>
<feature type="transmembrane region" description="Helical" evidence="7">
    <location>
        <begin position="229"/>
        <end position="250"/>
    </location>
</feature>
<feature type="transmembrane region" description="Helical" evidence="7">
    <location>
        <begin position="256"/>
        <end position="279"/>
    </location>
</feature>
<comment type="caution">
    <text evidence="9">The sequence shown here is derived from an EMBL/GenBank/DDBJ whole genome shotgun (WGS) entry which is preliminary data.</text>
</comment>
<evidence type="ECO:0000256" key="5">
    <source>
        <dbReference type="ARBA" id="ARBA00023136"/>
    </source>
</evidence>
<evidence type="ECO:0000313" key="9">
    <source>
        <dbReference type="EMBL" id="TDZ27977.1"/>
    </source>
</evidence>
<name>A0A4R8PQU0_9PEZI</name>
<organism evidence="9 10">
    <name type="scientific">Colletotrichum spinosum</name>
    <dbReference type="NCBI Taxonomy" id="1347390"/>
    <lineage>
        <taxon>Eukaryota</taxon>
        <taxon>Fungi</taxon>
        <taxon>Dikarya</taxon>
        <taxon>Ascomycota</taxon>
        <taxon>Pezizomycotina</taxon>
        <taxon>Sordariomycetes</taxon>
        <taxon>Hypocreomycetidae</taxon>
        <taxon>Glomerellales</taxon>
        <taxon>Glomerellaceae</taxon>
        <taxon>Colletotrichum</taxon>
        <taxon>Colletotrichum orbiculare species complex</taxon>
    </lineage>
</organism>
<dbReference type="PROSITE" id="PS50850">
    <property type="entry name" value="MFS"/>
    <property type="match status" value="1"/>
</dbReference>
<dbReference type="SUPFAM" id="SSF103473">
    <property type="entry name" value="MFS general substrate transporter"/>
    <property type="match status" value="1"/>
</dbReference>
<feature type="domain" description="Major facilitator superfamily (MFS) profile" evidence="8">
    <location>
        <begin position="106"/>
        <end position="594"/>
    </location>
</feature>
<feature type="compositionally biased region" description="Basic and acidic residues" evidence="6">
    <location>
        <begin position="17"/>
        <end position="27"/>
    </location>
</feature>
<sequence>MVNSVNDTTPTQLSADDLDRKSQSSRDTIIDVRVPSYQLELPGEFALERTSEDDRASQLTRVPSPLGILPGISEHEVPREREGEKSEETLVDPTQEFPAGFVLAMIVMAVILSFFLVSLDMTIVATAIPKITDEFHGIADVPWYSSAFFMTTAGFQSTWGKVYKYFSLKMAFVSSIVIFELGSLLCGAAPSSAVLIVGRAITGIGGAGIGSGCYTLLGFSVEPRKRPIFTGLVGAAYGIASALGPLLGGVFSDKVSWRWCFYINLPIGAISILAILFFFKAPACARPQEASWKEKIIQMDPLGATLVMGAVISLILALQEGGQTRPWNSTRIVGLLVGGGLLLAVFGVWQVFQGERAMVVPRIMKIRHVGVPFLFMFFFAGAYYTLIYNLPVYFQAIDGASPTESGIRNLPLIVSVSIKTILAGIFVSSTGLAAPLMPIGASVGIIAAGLLTTLDIGTGPAKWIGYQILAGVGFGLGIQVPMMISQSSVDLSDLASVTSVMMFSQTIGAALVVSGAQAAFVNALLKEAHASAPDISPESLLATGAGALRKAFGAEQVSTILAAYMSGLKLTFAIVVGALAVALIVSTHVPWRRLGQHAGKPGGDGV</sequence>
<dbReference type="FunFam" id="1.20.1720.10:FF:000012">
    <property type="entry name" value="MFS toxin efflux pump (AflT)"/>
    <property type="match status" value="1"/>
</dbReference>
<dbReference type="PANTHER" id="PTHR23501:SF177">
    <property type="entry name" value="MAJOR FACILITATOR SUPERFAMILY (MFS) PROFILE DOMAIN-CONTAINING PROTEIN-RELATED"/>
    <property type="match status" value="1"/>
</dbReference>
<evidence type="ECO:0000313" key="10">
    <source>
        <dbReference type="Proteomes" id="UP000295083"/>
    </source>
</evidence>
<feature type="compositionally biased region" description="Polar residues" evidence="6">
    <location>
        <begin position="1"/>
        <end position="14"/>
    </location>
</feature>
<feature type="transmembrane region" description="Helical" evidence="7">
    <location>
        <begin position="171"/>
        <end position="190"/>
    </location>
</feature>
<evidence type="ECO:0000256" key="2">
    <source>
        <dbReference type="ARBA" id="ARBA00022448"/>
    </source>
</evidence>
<feature type="transmembrane region" description="Helical" evidence="7">
    <location>
        <begin position="373"/>
        <end position="394"/>
    </location>
</feature>
<feature type="transmembrane region" description="Helical" evidence="7">
    <location>
        <begin position="406"/>
        <end position="427"/>
    </location>
</feature>
<protein>
    <submittedName>
        <fullName evidence="9">Putative efflux pump gsfJ</fullName>
    </submittedName>
</protein>
<feature type="region of interest" description="Disordered" evidence="6">
    <location>
        <begin position="70"/>
        <end position="90"/>
    </location>
</feature>
<reference evidence="9 10" key="1">
    <citation type="submission" date="2018-11" db="EMBL/GenBank/DDBJ databases">
        <title>Genome sequence and assembly of Colletotrichum spinosum.</title>
        <authorList>
            <person name="Gan P."/>
            <person name="Shirasu K."/>
        </authorList>
    </citation>
    <scope>NUCLEOTIDE SEQUENCE [LARGE SCALE GENOMIC DNA]</scope>
    <source>
        <strain evidence="9 10">CBS 515.97</strain>
    </source>
</reference>
<evidence type="ECO:0000256" key="1">
    <source>
        <dbReference type="ARBA" id="ARBA00004141"/>
    </source>
</evidence>
<feature type="transmembrane region" description="Helical" evidence="7">
    <location>
        <begin position="331"/>
        <end position="352"/>
    </location>
</feature>
<dbReference type="PANTHER" id="PTHR23501">
    <property type="entry name" value="MAJOR FACILITATOR SUPERFAMILY"/>
    <property type="match status" value="1"/>
</dbReference>
<feature type="transmembrane region" description="Helical" evidence="7">
    <location>
        <begin position="494"/>
        <end position="516"/>
    </location>
</feature>
<keyword evidence="5 7" id="KW-0472">Membrane</keyword>
<dbReference type="GO" id="GO:0005886">
    <property type="term" value="C:plasma membrane"/>
    <property type="evidence" value="ECO:0007669"/>
    <property type="project" value="TreeGrafter"/>
</dbReference>
<dbReference type="Pfam" id="PF07690">
    <property type="entry name" value="MFS_1"/>
    <property type="match status" value="1"/>
</dbReference>
<feature type="transmembrane region" description="Helical" evidence="7">
    <location>
        <begin position="101"/>
        <end position="129"/>
    </location>
</feature>
<evidence type="ECO:0000256" key="3">
    <source>
        <dbReference type="ARBA" id="ARBA00022692"/>
    </source>
</evidence>
<evidence type="ECO:0000259" key="8">
    <source>
        <dbReference type="PROSITE" id="PS50850"/>
    </source>
</evidence>
<comment type="subcellular location">
    <subcellularLocation>
        <location evidence="1">Membrane</location>
        <topology evidence="1">Multi-pass membrane protein</topology>
    </subcellularLocation>
</comment>
<feature type="transmembrane region" description="Helical" evidence="7">
    <location>
        <begin position="439"/>
        <end position="457"/>
    </location>
</feature>
<keyword evidence="4 7" id="KW-1133">Transmembrane helix</keyword>
<evidence type="ECO:0000256" key="7">
    <source>
        <dbReference type="SAM" id="Phobius"/>
    </source>
</evidence>
<feature type="transmembrane region" description="Helical" evidence="7">
    <location>
        <begin position="300"/>
        <end position="319"/>
    </location>
</feature>
<feature type="transmembrane region" description="Helical" evidence="7">
    <location>
        <begin position="570"/>
        <end position="591"/>
    </location>
</feature>
<keyword evidence="3 7" id="KW-0812">Transmembrane</keyword>
<keyword evidence="10" id="KW-1185">Reference proteome</keyword>
<feature type="transmembrane region" description="Helical" evidence="7">
    <location>
        <begin position="463"/>
        <end position="482"/>
    </location>
</feature>
<proteinExistence type="predicted"/>
<dbReference type="CDD" id="cd17502">
    <property type="entry name" value="MFS_Azr1_MDR_like"/>
    <property type="match status" value="1"/>
</dbReference>
<evidence type="ECO:0000256" key="4">
    <source>
        <dbReference type="ARBA" id="ARBA00022989"/>
    </source>
</evidence>
<dbReference type="Proteomes" id="UP000295083">
    <property type="component" value="Unassembled WGS sequence"/>
</dbReference>
<feature type="compositionally biased region" description="Basic and acidic residues" evidence="6">
    <location>
        <begin position="73"/>
        <end position="88"/>
    </location>
</feature>
<feature type="transmembrane region" description="Helical" evidence="7">
    <location>
        <begin position="196"/>
        <end position="217"/>
    </location>
</feature>
<dbReference type="InterPro" id="IPR020846">
    <property type="entry name" value="MFS_dom"/>
</dbReference>
<accession>A0A4R8PQU0</accession>
<keyword evidence="2" id="KW-0813">Transport</keyword>
<evidence type="ECO:0000256" key="6">
    <source>
        <dbReference type="SAM" id="MobiDB-lite"/>
    </source>
</evidence>
<dbReference type="InterPro" id="IPR011701">
    <property type="entry name" value="MFS"/>
</dbReference>
<feature type="region of interest" description="Disordered" evidence="6">
    <location>
        <begin position="1"/>
        <end position="27"/>
    </location>
</feature>
<dbReference type="GO" id="GO:0022857">
    <property type="term" value="F:transmembrane transporter activity"/>
    <property type="evidence" value="ECO:0007669"/>
    <property type="project" value="InterPro"/>
</dbReference>
<dbReference type="Gene3D" id="1.20.1250.20">
    <property type="entry name" value="MFS general substrate transporter like domains"/>
    <property type="match status" value="1"/>
</dbReference>
<dbReference type="AlphaFoldDB" id="A0A4R8PQU0"/>
<dbReference type="EMBL" id="QAPG01001767">
    <property type="protein sequence ID" value="TDZ27977.1"/>
    <property type="molecule type" value="Genomic_DNA"/>
</dbReference>